<organism evidence="1 2">
    <name type="scientific">Triparma strigata</name>
    <dbReference type="NCBI Taxonomy" id="1606541"/>
    <lineage>
        <taxon>Eukaryota</taxon>
        <taxon>Sar</taxon>
        <taxon>Stramenopiles</taxon>
        <taxon>Ochrophyta</taxon>
        <taxon>Bolidophyceae</taxon>
        <taxon>Parmales</taxon>
        <taxon>Triparmaceae</taxon>
        <taxon>Triparma</taxon>
    </lineage>
</organism>
<comment type="caution">
    <text evidence="1">The sequence shown here is derived from an EMBL/GenBank/DDBJ whole genome shotgun (WGS) entry which is preliminary data.</text>
</comment>
<evidence type="ECO:0000313" key="2">
    <source>
        <dbReference type="Proteomes" id="UP001165085"/>
    </source>
</evidence>
<dbReference type="AlphaFoldDB" id="A0A9W7E3G0"/>
<proteinExistence type="predicted"/>
<evidence type="ECO:0000313" key="1">
    <source>
        <dbReference type="EMBL" id="GMH60868.1"/>
    </source>
</evidence>
<name>A0A9W7E3G0_9STRA</name>
<gene>
    <name evidence="1" type="ORF">TrST_g8744</name>
</gene>
<accession>A0A9W7E3G0</accession>
<protein>
    <recommendedName>
        <fullName evidence="3">SWIM-type domain-containing protein</fullName>
    </recommendedName>
</protein>
<evidence type="ECO:0008006" key="3">
    <source>
        <dbReference type="Google" id="ProtNLM"/>
    </source>
</evidence>
<dbReference type="EMBL" id="BRXY01000068">
    <property type="protein sequence ID" value="GMH60868.1"/>
    <property type="molecule type" value="Genomic_DNA"/>
</dbReference>
<dbReference type="OrthoDB" id="10435702at2759"/>
<sequence>MSSPLPSSPLPLLKSYTSSPSSLPVHTYLSTLSSLIPASTLPVLDSGTLVKYIDSEGREIWTVNGYGIVGDWCGCKSYEHGRGEGCKHIYAKYAAIGLSLVQKDPITLHKTVQISSKEYGEFIDRTLEKK</sequence>
<dbReference type="Proteomes" id="UP001165085">
    <property type="component" value="Unassembled WGS sequence"/>
</dbReference>
<reference evidence="2" key="1">
    <citation type="journal article" date="2023" name="Commun. Biol.">
        <title>Genome analysis of Parmales, the sister group of diatoms, reveals the evolutionary specialization of diatoms from phago-mixotrophs to photoautotrophs.</title>
        <authorList>
            <person name="Ban H."/>
            <person name="Sato S."/>
            <person name="Yoshikawa S."/>
            <person name="Yamada K."/>
            <person name="Nakamura Y."/>
            <person name="Ichinomiya M."/>
            <person name="Sato N."/>
            <person name="Blanc-Mathieu R."/>
            <person name="Endo H."/>
            <person name="Kuwata A."/>
            <person name="Ogata H."/>
        </authorList>
    </citation>
    <scope>NUCLEOTIDE SEQUENCE [LARGE SCALE GENOMIC DNA]</scope>
    <source>
        <strain evidence="2">NIES 3701</strain>
    </source>
</reference>
<keyword evidence="2" id="KW-1185">Reference proteome</keyword>